<dbReference type="STRING" id="1286171.EAL2_c19920"/>
<organism evidence="1 2">
    <name type="scientific">Peptoclostridium acidaminophilum DSM 3953</name>
    <dbReference type="NCBI Taxonomy" id="1286171"/>
    <lineage>
        <taxon>Bacteria</taxon>
        <taxon>Bacillati</taxon>
        <taxon>Bacillota</taxon>
        <taxon>Clostridia</taxon>
        <taxon>Peptostreptococcales</taxon>
        <taxon>Peptoclostridiaceae</taxon>
        <taxon>Peptoclostridium</taxon>
    </lineage>
</organism>
<evidence type="ECO:0000313" key="1">
    <source>
        <dbReference type="EMBL" id="AHM57273.1"/>
    </source>
</evidence>
<gene>
    <name evidence="1" type="ORF">EAL2_c19920</name>
</gene>
<protein>
    <submittedName>
        <fullName evidence="1">Uncharacterized protein</fullName>
    </submittedName>
</protein>
<dbReference type="HOGENOM" id="CLU_2649075_0_0_9"/>
<dbReference type="EMBL" id="CP007452">
    <property type="protein sequence ID" value="AHM57273.1"/>
    <property type="molecule type" value="Genomic_DNA"/>
</dbReference>
<reference evidence="1 2" key="1">
    <citation type="journal article" date="2014" name="Genome Announc.">
        <title>Complete Genome Sequence of Amino Acid-Utilizing Eubacterium acidaminophilum al-2 (DSM 3953).</title>
        <authorList>
            <person name="Poehlein A."/>
            <person name="Andreesen J.R."/>
            <person name="Daniel R."/>
        </authorList>
    </citation>
    <scope>NUCLEOTIDE SEQUENCE [LARGE SCALE GENOMIC DNA]</scope>
    <source>
        <strain evidence="1 2">DSM 3953</strain>
    </source>
</reference>
<proteinExistence type="predicted"/>
<sequence length="76" mass="8971">MIDRATYKQLKHYSKLQMERFLTEYYLNAAEDALDSFIERLKTEKGIGPRTREKIEKIRSEVFSHGGGRHDRAKPD</sequence>
<dbReference type="PATRIC" id="fig|1286171.3.peg.1940"/>
<keyword evidence="2" id="KW-1185">Reference proteome</keyword>
<dbReference type="KEGG" id="eac:EAL2_c19920"/>
<dbReference type="RefSeq" id="WP_025436215.1">
    <property type="nucleotide sequence ID" value="NZ_CP007452.1"/>
</dbReference>
<evidence type="ECO:0000313" key="2">
    <source>
        <dbReference type="Proteomes" id="UP000019591"/>
    </source>
</evidence>
<name>W8THG8_PEPAC</name>
<accession>W8THG8</accession>
<dbReference type="AlphaFoldDB" id="W8THG8"/>
<dbReference type="Proteomes" id="UP000019591">
    <property type="component" value="Chromosome"/>
</dbReference>